<dbReference type="Gene3D" id="2.20.200.10">
    <property type="entry name" value="Outer membrane efflux proteins (OEP)"/>
    <property type="match status" value="1"/>
</dbReference>
<accession>A0A8J6NF19</accession>
<name>A0A8J6NF19_9BACT</name>
<dbReference type="PANTHER" id="PTHR30203:SF33">
    <property type="entry name" value="BLR4455 PROTEIN"/>
    <property type="match status" value="1"/>
</dbReference>
<dbReference type="InterPro" id="IPR010131">
    <property type="entry name" value="MdtP/NodT-like"/>
</dbReference>
<reference evidence="5 6" key="1">
    <citation type="submission" date="2020-08" db="EMBL/GenBank/DDBJ databases">
        <title>Bridging the membrane lipid divide: bacteria of the FCB group superphylum have the potential to synthesize archaeal ether lipids.</title>
        <authorList>
            <person name="Villanueva L."/>
            <person name="Von Meijenfeldt F.A.B."/>
            <person name="Westbye A.B."/>
            <person name="Yadav S."/>
            <person name="Hopmans E.C."/>
            <person name="Dutilh B.E."/>
            <person name="Sinninghe Damste J.S."/>
        </authorList>
    </citation>
    <scope>NUCLEOTIDE SEQUENCE [LARGE SCALE GENOMIC DNA]</scope>
    <source>
        <strain evidence="5">NIOZ-UU47</strain>
    </source>
</reference>
<keyword evidence="3" id="KW-0175">Coiled coil</keyword>
<feature type="coiled-coil region" evidence="3">
    <location>
        <begin position="402"/>
        <end position="439"/>
    </location>
</feature>
<proteinExistence type="inferred from homology"/>
<organism evidence="5 6">
    <name type="scientific">Candidatus Desulfobia pelagia</name>
    <dbReference type="NCBI Taxonomy" id="2841692"/>
    <lineage>
        <taxon>Bacteria</taxon>
        <taxon>Pseudomonadati</taxon>
        <taxon>Thermodesulfobacteriota</taxon>
        <taxon>Desulfobulbia</taxon>
        <taxon>Desulfobulbales</taxon>
        <taxon>Desulfobulbaceae</taxon>
        <taxon>Candidatus Desulfobia</taxon>
    </lineage>
</organism>
<dbReference type="EMBL" id="JACNJZ010000094">
    <property type="protein sequence ID" value="MBC8317608.1"/>
    <property type="molecule type" value="Genomic_DNA"/>
</dbReference>
<dbReference type="AlphaFoldDB" id="A0A8J6NF19"/>
<evidence type="ECO:0000313" key="6">
    <source>
        <dbReference type="Proteomes" id="UP000614424"/>
    </source>
</evidence>
<evidence type="ECO:0000256" key="2">
    <source>
        <dbReference type="RuleBase" id="RU362097"/>
    </source>
</evidence>
<dbReference type="SUPFAM" id="SSF56954">
    <property type="entry name" value="Outer membrane efflux proteins (OEP)"/>
    <property type="match status" value="1"/>
</dbReference>
<evidence type="ECO:0000256" key="1">
    <source>
        <dbReference type="ARBA" id="ARBA00007613"/>
    </source>
</evidence>
<dbReference type="PANTHER" id="PTHR30203">
    <property type="entry name" value="OUTER MEMBRANE CATION EFFLUX PROTEIN"/>
    <property type="match status" value="1"/>
</dbReference>
<dbReference type="InterPro" id="IPR003423">
    <property type="entry name" value="OMP_efflux"/>
</dbReference>
<evidence type="ECO:0000256" key="4">
    <source>
        <dbReference type="SAM" id="Phobius"/>
    </source>
</evidence>
<gene>
    <name evidence="5" type="ORF">H8E41_06850</name>
</gene>
<keyword evidence="4" id="KW-1133">Transmembrane helix</keyword>
<protein>
    <submittedName>
        <fullName evidence="5">TolC family protein</fullName>
    </submittedName>
</protein>
<comment type="subcellular location">
    <subcellularLocation>
        <location evidence="2">Cell membrane</location>
        <topology evidence="2">Lipid-anchor</topology>
    </subcellularLocation>
</comment>
<evidence type="ECO:0000256" key="3">
    <source>
        <dbReference type="SAM" id="Coils"/>
    </source>
</evidence>
<evidence type="ECO:0000313" key="5">
    <source>
        <dbReference type="EMBL" id="MBC8317608.1"/>
    </source>
</evidence>
<comment type="caution">
    <text evidence="5">The sequence shown here is derived from an EMBL/GenBank/DDBJ whole genome shotgun (WGS) entry which is preliminary data.</text>
</comment>
<dbReference type="NCBIfam" id="TIGR01845">
    <property type="entry name" value="outer_NodT"/>
    <property type="match status" value="1"/>
</dbReference>
<feature type="transmembrane region" description="Helical" evidence="4">
    <location>
        <begin position="45"/>
        <end position="65"/>
    </location>
</feature>
<keyword evidence="2 4" id="KW-0812">Transmembrane</keyword>
<dbReference type="GO" id="GO:0005886">
    <property type="term" value="C:plasma membrane"/>
    <property type="evidence" value="ECO:0007669"/>
    <property type="project" value="UniProtKB-SubCell"/>
</dbReference>
<comment type="similarity">
    <text evidence="1 2">Belongs to the outer membrane factor (OMF) (TC 1.B.17) family.</text>
</comment>
<sequence length="496" mass="55354">MIWYLESTLTAVQKKNWMVHLYTFLLRKDILPVHYYCWKTRLSTLIPLALFAALFLLLSGCTYTVNNTFPPAVPEAPSYSPADPSGDMLPHHWWTVFDDPKLNASIDKALSDNFTLKKGYARMSQALHSRKKTASLLYPQLDSNFSGTSTWFSGESQENRNNLTLDLSWEIDFWGKLSSADKAALFDFEAGRDDVETVALLLSSQVADNYFQLIEQKLQLELLEKQIKVHETFLDLITLRFANGAASVVDVYQQRQLLAADRAKMPLIHTQIATLGNRLDILMGMAPVSTSLPTTYSLPSLPPIPLLGVPADLLQNRPDLRMLHKNLLAADHRVAAAVADRLPQITIGGTGGLLNGDLFLTLFGDAFASIVNWGSLKGEVEKQKAVVQEILADYSQSYITAIEEVENALVTEKNHMDLLKALDDQLIISQATLKETRNQYMQGLTDYLPVLSALVSLQNLERDILTRHRQLISIRILLYRALGGAPILDAFPPATG</sequence>
<keyword evidence="2" id="KW-0564">Palmitate</keyword>
<keyword evidence="2 4" id="KW-0472">Membrane</keyword>
<keyword evidence="2" id="KW-1134">Transmembrane beta strand</keyword>
<dbReference type="Gene3D" id="1.20.1600.10">
    <property type="entry name" value="Outer membrane efflux proteins (OEP)"/>
    <property type="match status" value="1"/>
</dbReference>
<dbReference type="GO" id="GO:0015562">
    <property type="term" value="F:efflux transmembrane transporter activity"/>
    <property type="evidence" value="ECO:0007669"/>
    <property type="project" value="InterPro"/>
</dbReference>
<dbReference type="Proteomes" id="UP000614424">
    <property type="component" value="Unassembled WGS sequence"/>
</dbReference>
<keyword evidence="2" id="KW-0449">Lipoprotein</keyword>
<dbReference type="Pfam" id="PF02321">
    <property type="entry name" value="OEP"/>
    <property type="match status" value="2"/>
</dbReference>